<dbReference type="EMBL" id="JAASQJ010000003">
    <property type="protein sequence ID" value="NIJ53925.1"/>
    <property type="molecule type" value="Genomic_DNA"/>
</dbReference>
<protein>
    <recommendedName>
        <fullName evidence="4">FecR protein domain-containing protein</fullName>
    </recommendedName>
</protein>
<proteinExistence type="predicted"/>
<gene>
    <name evidence="2" type="ORF">FHS68_003107</name>
</gene>
<reference evidence="2 3" key="1">
    <citation type="submission" date="2020-03" db="EMBL/GenBank/DDBJ databases">
        <title>Genomic Encyclopedia of Type Strains, Phase IV (KMG-IV): sequencing the most valuable type-strain genomes for metagenomic binning, comparative biology and taxonomic classification.</title>
        <authorList>
            <person name="Goeker M."/>
        </authorList>
    </citation>
    <scope>NUCLEOTIDE SEQUENCE [LARGE SCALE GENOMIC DNA]</scope>
    <source>
        <strain evidence="2 3">DSM 102865</strain>
    </source>
</reference>
<keyword evidence="3" id="KW-1185">Reference proteome</keyword>
<feature type="signal peptide" evidence="1">
    <location>
        <begin position="1"/>
        <end position="19"/>
    </location>
</feature>
<keyword evidence="1" id="KW-0732">Signal</keyword>
<organism evidence="2 3">
    <name type="scientific">Dyadobacter arcticus</name>
    <dbReference type="NCBI Taxonomy" id="1078754"/>
    <lineage>
        <taxon>Bacteria</taxon>
        <taxon>Pseudomonadati</taxon>
        <taxon>Bacteroidota</taxon>
        <taxon>Cytophagia</taxon>
        <taxon>Cytophagales</taxon>
        <taxon>Spirosomataceae</taxon>
        <taxon>Dyadobacter</taxon>
    </lineage>
</organism>
<feature type="chain" id="PRO_5046089472" description="FecR protein domain-containing protein" evidence="1">
    <location>
        <begin position="20"/>
        <end position="234"/>
    </location>
</feature>
<evidence type="ECO:0000256" key="1">
    <source>
        <dbReference type="SAM" id="SignalP"/>
    </source>
</evidence>
<accession>A0ABX0UQG5</accession>
<comment type="caution">
    <text evidence="2">The sequence shown here is derived from an EMBL/GenBank/DDBJ whole genome shotgun (WGS) entry which is preliminary data.</text>
</comment>
<sequence length="234" mass="26657">MKVLTGILFSLIVSNAAFAQEKAEVYKVKNGSDLAKIMPYADRYQYEQFMDGEAFFRGGRSSKAKFNYSYIHGEVMFIAPNKDTMLLTETAYIDRILVSDKLYYFLKGNGHIQVTGEYGKVKLGKKLVLIRMGNEKYASYDQYSSTSSIASYSSYTNANGQFQFLEGRDKVVLGRRASYFLIDANKRFYPANRPGLMKIFPSNKSEISSFLKENDINLEKVADLIRTLEFCATF</sequence>
<evidence type="ECO:0000313" key="3">
    <source>
        <dbReference type="Proteomes" id="UP001179181"/>
    </source>
</evidence>
<evidence type="ECO:0008006" key="4">
    <source>
        <dbReference type="Google" id="ProtNLM"/>
    </source>
</evidence>
<evidence type="ECO:0000313" key="2">
    <source>
        <dbReference type="EMBL" id="NIJ53925.1"/>
    </source>
</evidence>
<name>A0ABX0UQG5_9BACT</name>
<dbReference type="RefSeq" id="WP_167271555.1">
    <property type="nucleotide sequence ID" value="NZ_JAASQJ010000003.1"/>
</dbReference>
<dbReference type="Proteomes" id="UP001179181">
    <property type="component" value="Unassembled WGS sequence"/>
</dbReference>